<keyword evidence="4" id="KW-1185">Reference proteome</keyword>
<name>A0A7Y8H244_9BURK</name>
<accession>A0A7Y8H244</accession>
<dbReference type="RefSeq" id="WP_177139454.1">
    <property type="nucleotide sequence ID" value="NZ_VYGV01000028.1"/>
</dbReference>
<dbReference type="InterPro" id="IPR050300">
    <property type="entry name" value="GDXG_lipolytic_enzyme"/>
</dbReference>
<dbReference type="Pfam" id="PF20434">
    <property type="entry name" value="BD-FAE"/>
    <property type="match status" value="1"/>
</dbReference>
<dbReference type="EMBL" id="VYGV01000028">
    <property type="protein sequence ID" value="NWF48683.1"/>
    <property type="molecule type" value="Genomic_DNA"/>
</dbReference>
<proteinExistence type="predicted"/>
<feature type="domain" description="BD-FAE-like" evidence="2">
    <location>
        <begin position="70"/>
        <end position="162"/>
    </location>
</feature>
<protein>
    <submittedName>
        <fullName evidence="3">Alpha/beta hydrolase</fullName>
    </submittedName>
</protein>
<dbReference type="GO" id="GO:0016787">
    <property type="term" value="F:hydrolase activity"/>
    <property type="evidence" value="ECO:0007669"/>
    <property type="project" value="UniProtKB-KW"/>
</dbReference>
<gene>
    <name evidence="3" type="ORF">F3K02_25985</name>
</gene>
<dbReference type="SUPFAM" id="SSF53474">
    <property type="entry name" value="alpha/beta-Hydrolases"/>
    <property type="match status" value="1"/>
</dbReference>
<dbReference type="PANTHER" id="PTHR48081">
    <property type="entry name" value="AB HYDROLASE SUPERFAMILY PROTEIN C4A8.06C"/>
    <property type="match status" value="1"/>
</dbReference>
<keyword evidence="1 3" id="KW-0378">Hydrolase</keyword>
<evidence type="ECO:0000259" key="2">
    <source>
        <dbReference type="Pfam" id="PF20434"/>
    </source>
</evidence>
<dbReference type="InterPro" id="IPR029058">
    <property type="entry name" value="AB_hydrolase_fold"/>
</dbReference>
<comment type="caution">
    <text evidence="3">The sequence shown here is derived from an EMBL/GenBank/DDBJ whole genome shotgun (WGS) entry which is preliminary data.</text>
</comment>
<evidence type="ECO:0000313" key="3">
    <source>
        <dbReference type="EMBL" id="NWF48683.1"/>
    </source>
</evidence>
<sequence>MKNAARPDPAWLDSQYNNRALVPEHGVHFERWKTDSQRARERLGGLLDVAYGHAEGEKLDVFPAQRKPGAPLAPVLVFIHGGYWRSLDKADHSFLAPSFVKQGACVVVPNYALCPAVTIPDITLQMVQALAWVYRHIGVHGGDRRRITVVGHSAGGHLAAMLLACQWPAVAADLPPDLVKNALSISGVFDLEPLRHTPFVADSLRLTPAQVKKASPALLPAPPLRDGRGALFSVAGGSESSEFLRQNQLIQQVWGSQVVPVAEALPGLNHFSVLEALVQPRHRLNQLAKQLLKV</sequence>
<dbReference type="Gene3D" id="3.40.50.1820">
    <property type="entry name" value="alpha/beta hydrolase"/>
    <property type="match status" value="1"/>
</dbReference>
<dbReference type="AlphaFoldDB" id="A0A7Y8H244"/>
<evidence type="ECO:0000256" key="1">
    <source>
        <dbReference type="ARBA" id="ARBA00022801"/>
    </source>
</evidence>
<dbReference type="InterPro" id="IPR049492">
    <property type="entry name" value="BD-FAE-like_dom"/>
</dbReference>
<dbReference type="PANTHER" id="PTHR48081:SF33">
    <property type="entry name" value="KYNURENINE FORMAMIDASE"/>
    <property type="match status" value="1"/>
</dbReference>
<organism evidence="3 4">
    <name type="scientific">Hydrogenophaga aromaticivorans</name>
    <dbReference type="NCBI Taxonomy" id="2610898"/>
    <lineage>
        <taxon>Bacteria</taxon>
        <taxon>Pseudomonadati</taxon>
        <taxon>Pseudomonadota</taxon>
        <taxon>Betaproteobacteria</taxon>
        <taxon>Burkholderiales</taxon>
        <taxon>Comamonadaceae</taxon>
        <taxon>Hydrogenophaga</taxon>
    </lineage>
</organism>
<dbReference type="Proteomes" id="UP000545507">
    <property type="component" value="Unassembled WGS sequence"/>
</dbReference>
<reference evidence="3 4" key="1">
    <citation type="submission" date="2019-09" db="EMBL/GenBank/DDBJ databases">
        <title>Hydrogenophaga aromatica sp. nov., isolated from a para-xylene-degrading enrichment culture.</title>
        <authorList>
            <person name="Tancsics A."/>
            <person name="Banerjee S."/>
        </authorList>
    </citation>
    <scope>NUCLEOTIDE SEQUENCE [LARGE SCALE GENOMIC DNA]</scope>
    <source>
        <strain evidence="3 4">D2P1</strain>
    </source>
</reference>
<evidence type="ECO:0000313" key="4">
    <source>
        <dbReference type="Proteomes" id="UP000545507"/>
    </source>
</evidence>